<dbReference type="EMBL" id="CP028901">
    <property type="protein sequence ID" value="AWB35251.1"/>
    <property type="molecule type" value="Genomic_DNA"/>
</dbReference>
<organism evidence="2 3">
    <name type="scientific">Orrella marina</name>
    <dbReference type="NCBI Taxonomy" id="2163011"/>
    <lineage>
        <taxon>Bacteria</taxon>
        <taxon>Pseudomonadati</taxon>
        <taxon>Pseudomonadota</taxon>
        <taxon>Betaproteobacteria</taxon>
        <taxon>Burkholderiales</taxon>
        <taxon>Alcaligenaceae</taxon>
        <taxon>Orrella</taxon>
    </lineage>
</organism>
<dbReference type="KEGG" id="boz:DBV39_17600"/>
<dbReference type="Proteomes" id="UP000244571">
    <property type="component" value="Chromosome"/>
</dbReference>
<reference evidence="2 3" key="1">
    <citation type="submission" date="2018-04" db="EMBL/GenBank/DDBJ databases">
        <title>Bordetella sp. HZ20 isolated from seawater.</title>
        <authorList>
            <person name="Sun C."/>
        </authorList>
    </citation>
    <scope>NUCLEOTIDE SEQUENCE [LARGE SCALE GENOMIC DNA]</scope>
    <source>
        <strain evidence="2 3">HZ20</strain>
    </source>
</reference>
<evidence type="ECO:0000256" key="1">
    <source>
        <dbReference type="SAM" id="MobiDB-lite"/>
    </source>
</evidence>
<gene>
    <name evidence="2" type="ORF">DBV39_17600</name>
</gene>
<feature type="compositionally biased region" description="Pro residues" evidence="1">
    <location>
        <begin position="76"/>
        <end position="85"/>
    </location>
</feature>
<name>A0A2R4XNA1_9BURK</name>
<evidence type="ECO:0000313" key="3">
    <source>
        <dbReference type="Proteomes" id="UP000244571"/>
    </source>
</evidence>
<accession>A0A2R4XNA1</accession>
<feature type="region of interest" description="Disordered" evidence="1">
    <location>
        <begin position="56"/>
        <end position="85"/>
    </location>
</feature>
<proteinExistence type="predicted"/>
<keyword evidence="3" id="KW-1185">Reference proteome</keyword>
<sequence>MRWYFDGELASPSFVLLCFRLPGHVLHAQGFKDDQQRLRVCNDGMTGLVSAYVQAQGTEEHTRKSEAKRRAKSSACPPPGVVLAH</sequence>
<evidence type="ECO:0000313" key="2">
    <source>
        <dbReference type="EMBL" id="AWB35251.1"/>
    </source>
</evidence>
<protein>
    <submittedName>
        <fullName evidence="2">Uncharacterized protein</fullName>
    </submittedName>
</protein>
<dbReference type="AlphaFoldDB" id="A0A2R4XNA1"/>